<evidence type="ECO:0000256" key="6">
    <source>
        <dbReference type="ARBA" id="ARBA00023136"/>
    </source>
</evidence>
<feature type="transmembrane region" description="Helical" evidence="7">
    <location>
        <begin position="504"/>
        <end position="521"/>
    </location>
</feature>
<comment type="subcellular location">
    <subcellularLocation>
        <location evidence="1">Cell membrane</location>
        <topology evidence="1">Multi-pass membrane protein</topology>
    </subcellularLocation>
</comment>
<evidence type="ECO:0000256" key="7">
    <source>
        <dbReference type="SAM" id="Phobius"/>
    </source>
</evidence>
<dbReference type="SUPFAM" id="SSF82866">
    <property type="entry name" value="Multidrug efflux transporter AcrB transmembrane domain"/>
    <property type="match status" value="2"/>
</dbReference>
<feature type="domain" description="SSD" evidence="8">
    <location>
        <begin position="531"/>
        <end position="659"/>
    </location>
</feature>
<keyword evidence="10" id="KW-1185">Reference proteome</keyword>
<comment type="similarity">
    <text evidence="2">Belongs to the resistance-nodulation-cell division (RND) (TC 2.A.6) family. MmpL subfamily.</text>
</comment>
<dbReference type="RefSeq" id="WP_344239645.1">
    <property type="nucleotide sequence ID" value="NZ_BAAAHH010000007.1"/>
</dbReference>
<feature type="transmembrane region" description="Helical" evidence="7">
    <location>
        <begin position="352"/>
        <end position="370"/>
    </location>
</feature>
<protein>
    <submittedName>
        <fullName evidence="9">MMPL family transporter</fullName>
    </submittedName>
</protein>
<dbReference type="Proteomes" id="UP001500665">
    <property type="component" value="Unassembled WGS sequence"/>
</dbReference>
<keyword evidence="4 7" id="KW-0812">Transmembrane</keyword>
<name>A0ABN1QTM1_9ACTN</name>
<feature type="transmembrane region" description="Helical" evidence="7">
    <location>
        <begin position="297"/>
        <end position="320"/>
    </location>
</feature>
<keyword evidence="5 7" id="KW-1133">Transmembrane helix</keyword>
<evidence type="ECO:0000256" key="4">
    <source>
        <dbReference type="ARBA" id="ARBA00022692"/>
    </source>
</evidence>
<reference evidence="9 10" key="1">
    <citation type="journal article" date="2019" name="Int. J. Syst. Evol. Microbiol.">
        <title>The Global Catalogue of Microorganisms (GCM) 10K type strain sequencing project: providing services to taxonomists for standard genome sequencing and annotation.</title>
        <authorList>
            <consortium name="The Broad Institute Genomics Platform"/>
            <consortium name="The Broad Institute Genome Sequencing Center for Infectious Disease"/>
            <person name="Wu L."/>
            <person name="Ma J."/>
        </authorList>
    </citation>
    <scope>NUCLEOTIDE SEQUENCE [LARGE SCALE GENOMIC DNA]</scope>
    <source>
        <strain evidence="9 10">JCM 10696</strain>
    </source>
</reference>
<comment type="caution">
    <text evidence="9">The sequence shown here is derived from an EMBL/GenBank/DDBJ whole genome shotgun (WGS) entry which is preliminary data.</text>
</comment>
<gene>
    <name evidence="9" type="ORF">GCM10009550_22670</name>
</gene>
<dbReference type="EMBL" id="BAAAHH010000007">
    <property type="protein sequence ID" value="GAA0947319.1"/>
    <property type="molecule type" value="Genomic_DNA"/>
</dbReference>
<dbReference type="InterPro" id="IPR004869">
    <property type="entry name" value="MMPL_dom"/>
</dbReference>
<evidence type="ECO:0000259" key="8">
    <source>
        <dbReference type="PROSITE" id="PS50156"/>
    </source>
</evidence>
<evidence type="ECO:0000313" key="10">
    <source>
        <dbReference type="Proteomes" id="UP001500665"/>
    </source>
</evidence>
<dbReference type="Gene3D" id="1.20.1640.10">
    <property type="entry name" value="Multidrug efflux transporter AcrB transmembrane domain"/>
    <property type="match status" value="2"/>
</dbReference>
<proteinExistence type="inferred from homology"/>
<evidence type="ECO:0000256" key="5">
    <source>
        <dbReference type="ARBA" id="ARBA00022989"/>
    </source>
</evidence>
<keyword evidence="6 7" id="KW-0472">Membrane</keyword>
<feature type="transmembrane region" description="Helical" evidence="7">
    <location>
        <begin position="223"/>
        <end position="243"/>
    </location>
</feature>
<dbReference type="InterPro" id="IPR000731">
    <property type="entry name" value="SSD"/>
</dbReference>
<feature type="transmembrane region" description="Helical" evidence="7">
    <location>
        <begin position="190"/>
        <end position="211"/>
    </location>
</feature>
<evidence type="ECO:0000313" key="9">
    <source>
        <dbReference type="EMBL" id="GAA0947319.1"/>
    </source>
</evidence>
<evidence type="ECO:0000256" key="2">
    <source>
        <dbReference type="ARBA" id="ARBA00010157"/>
    </source>
</evidence>
<dbReference type="PROSITE" id="PS50156">
    <property type="entry name" value="SSD"/>
    <property type="match status" value="1"/>
</dbReference>
<feature type="transmembrane region" description="Helical" evidence="7">
    <location>
        <begin position="264"/>
        <end position="285"/>
    </location>
</feature>
<evidence type="ECO:0000256" key="1">
    <source>
        <dbReference type="ARBA" id="ARBA00004651"/>
    </source>
</evidence>
<keyword evidence="3" id="KW-1003">Cell membrane</keyword>
<feature type="transmembrane region" description="Helical" evidence="7">
    <location>
        <begin position="561"/>
        <end position="581"/>
    </location>
</feature>
<feature type="transmembrane region" description="Helical" evidence="7">
    <location>
        <begin position="602"/>
        <end position="630"/>
    </location>
</feature>
<dbReference type="InterPro" id="IPR050545">
    <property type="entry name" value="Mycobact_MmpL"/>
</dbReference>
<dbReference type="PANTHER" id="PTHR33406">
    <property type="entry name" value="MEMBRANE PROTEIN MJ1562-RELATED"/>
    <property type="match status" value="1"/>
</dbReference>
<evidence type="ECO:0000256" key="3">
    <source>
        <dbReference type="ARBA" id="ARBA00022475"/>
    </source>
</evidence>
<organism evidence="9 10">
    <name type="scientific">Actinocorallia libanotica</name>
    <dbReference type="NCBI Taxonomy" id="46162"/>
    <lineage>
        <taxon>Bacteria</taxon>
        <taxon>Bacillati</taxon>
        <taxon>Actinomycetota</taxon>
        <taxon>Actinomycetes</taxon>
        <taxon>Streptosporangiales</taxon>
        <taxon>Thermomonosporaceae</taxon>
        <taxon>Actinocorallia</taxon>
    </lineage>
</organism>
<feature type="transmembrane region" description="Helical" evidence="7">
    <location>
        <begin position="528"/>
        <end position="549"/>
    </location>
</feature>
<feature type="transmembrane region" description="Helical" evidence="7">
    <location>
        <begin position="165"/>
        <end position="183"/>
    </location>
</feature>
<accession>A0ABN1QTM1</accession>
<dbReference type="PANTHER" id="PTHR33406:SF6">
    <property type="entry name" value="MEMBRANE PROTEIN YDGH-RELATED"/>
    <property type="match status" value="1"/>
</dbReference>
<dbReference type="Pfam" id="PF03176">
    <property type="entry name" value="MMPL"/>
    <property type="match status" value="2"/>
</dbReference>
<sequence length="675" mass="70943">MSKKWRRWLPLALVLLIWIAGAGPLGQYTGRLGEVQSTDSTAFLPSTAESTRVAGLREGFEDRSTVPAIVVWESADEIGPDAEKRAAAAIDRIREEGIAAGAPSPPLRSDDGRALQAVIPLDAALDDPPVDRIRELAAVPGLQAHVTGSAAVGADLSKAFAGIDGLLLMVALGVVLLILLLVYRSVLLPLVVIFTAVLALALASALVYLLADRGMLTLDGQTQGIMFILVVGAATDYALLLAVRYREELAAADAWPALKRAWRASLAPITASAFTVAAGLLTLLLSDLNSNRSLGPVAAIGVGCALLAVITFLPAALALLGRAAYWPSRRLDRGHKVWDRLAGLISRHPRRTWVTTALALGVLALFMPTLKADGIAQSDVFLNKEPSIVGQEALQRHFPSGSGNPAVVVVDADALQDAARTAQAVEGVASVRPVADPSGEPKVVDGRAMLQATLTDAPDSAAAMDTVAGLRDALHPLPGADALVGGYTASQYDTRVTAEHDRSLIIPVALLVILAILALLLRAMTAPVVLILTVVLSFAATLGVASLVFDHVFGFPGSDPSVPLFGFVFLVALGVDYNIFLMTRVREEAFEHGAREGVLRGLVATGGVITSAGVVLAATFGALAVLPLVFLVQLAFIVAFGVLLDALVVRSLLVPALAYDLGPRMWWPTRRKLRP</sequence>
<feature type="transmembrane region" description="Helical" evidence="7">
    <location>
        <begin position="636"/>
        <end position="662"/>
    </location>
</feature>